<protein>
    <recommendedName>
        <fullName evidence="2">Resolvase/invertase-type recombinase catalytic domain-containing protein</fullName>
    </recommendedName>
</protein>
<dbReference type="InterPro" id="IPR009057">
    <property type="entry name" value="Homeodomain-like_sf"/>
</dbReference>
<comment type="caution">
    <text evidence="3">The sequence shown here is derived from an EMBL/GenBank/DDBJ whole genome shotgun (WGS) entry which is preliminary data.</text>
</comment>
<gene>
    <name evidence="3" type="ORF">ANI02nite_12250</name>
</gene>
<accession>A0A511X8U1</accession>
<dbReference type="SUPFAM" id="SSF46689">
    <property type="entry name" value="Homeodomain-like"/>
    <property type="match status" value="1"/>
</dbReference>
<dbReference type="Gene3D" id="1.10.10.60">
    <property type="entry name" value="Homeodomain-like"/>
    <property type="match status" value="1"/>
</dbReference>
<dbReference type="Gene3D" id="6.10.250.10">
    <property type="match status" value="1"/>
</dbReference>
<dbReference type="CDD" id="cd00569">
    <property type="entry name" value="HTH_Hin_like"/>
    <property type="match status" value="1"/>
</dbReference>
<proteinExistence type="inferred from homology"/>
<dbReference type="Pfam" id="PF02796">
    <property type="entry name" value="HTH_7"/>
    <property type="match status" value="1"/>
</dbReference>
<dbReference type="InterPro" id="IPR006119">
    <property type="entry name" value="Resolv_N"/>
</dbReference>
<name>A0A511X8U1_9PROT</name>
<comment type="similarity">
    <text evidence="1">Belongs to the site-specific recombinase resolvase family.</text>
</comment>
<reference evidence="3 4" key="1">
    <citation type="submission" date="2019-07" db="EMBL/GenBank/DDBJ databases">
        <title>Whole genome shotgun sequence of Acetobacter nitrogenifigens NBRC 105050.</title>
        <authorList>
            <person name="Hosoyama A."/>
            <person name="Uohara A."/>
            <person name="Ohji S."/>
            <person name="Ichikawa N."/>
        </authorList>
    </citation>
    <scope>NUCLEOTIDE SEQUENCE [LARGE SCALE GENOMIC DNA]</scope>
    <source>
        <strain evidence="3 4">NBRC 105050</strain>
    </source>
</reference>
<dbReference type="GO" id="GO:0000150">
    <property type="term" value="F:DNA strand exchange activity"/>
    <property type="evidence" value="ECO:0007669"/>
    <property type="project" value="InterPro"/>
</dbReference>
<evidence type="ECO:0000256" key="1">
    <source>
        <dbReference type="ARBA" id="ARBA00009913"/>
    </source>
</evidence>
<organism evidence="3 4">
    <name type="scientific">Acetobacter nitrogenifigens DSM 23921 = NBRC 105050</name>
    <dbReference type="NCBI Taxonomy" id="1120919"/>
    <lineage>
        <taxon>Bacteria</taxon>
        <taxon>Pseudomonadati</taxon>
        <taxon>Pseudomonadota</taxon>
        <taxon>Alphaproteobacteria</taxon>
        <taxon>Acetobacterales</taxon>
        <taxon>Acetobacteraceae</taxon>
        <taxon>Acetobacter</taxon>
    </lineage>
</organism>
<dbReference type="InterPro" id="IPR036162">
    <property type="entry name" value="Resolvase-like_N_sf"/>
</dbReference>
<dbReference type="AlphaFoldDB" id="A0A511X8U1"/>
<evidence type="ECO:0000259" key="2">
    <source>
        <dbReference type="PROSITE" id="PS51736"/>
    </source>
</evidence>
<dbReference type="PROSITE" id="PS51736">
    <property type="entry name" value="RECOMBINASES_3"/>
    <property type="match status" value="1"/>
</dbReference>
<dbReference type="EMBL" id="BJYF01000006">
    <property type="protein sequence ID" value="GEN59341.1"/>
    <property type="molecule type" value="Genomic_DNA"/>
</dbReference>
<keyword evidence="4" id="KW-1185">Reference proteome</keyword>
<feature type="domain" description="Resolvase/invertase-type recombinase catalytic" evidence="2">
    <location>
        <begin position="1"/>
        <end position="46"/>
    </location>
</feature>
<dbReference type="InterPro" id="IPR006120">
    <property type="entry name" value="Resolvase_HTH_dom"/>
</dbReference>
<dbReference type="SUPFAM" id="SSF53041">
    <property type="entry name" value="Resolvase-like"/>
    <property type="match status" value="1"/>
</dbReference>
<evidence type="ECO:0000313" key="4">
    <source>
        <dbReference type="Proteomes" id="UP000321635"/>
    </source>
</evidence>
<dbReference type="GO" id="GO:0003677">
    <property type="term" value="F:DNA binding"/>
    <property type="evidence" value="ECO:0007669"/>
    <property type="project" value="InterPro"/>
</dbReference>
<dbReference type="Pfam" id="PF00239">
    <property type="entry name" value="Resolvase"/>
    <property type="match status" value="1"/>
</dbReference>
<dbReference type="STRING" id="1120919.GCA_000429165_02050"/>
<dbReference type="Proteomes" id="UP000321635">
    <property type="component" value="Unassembled WGS sequence"/>
</dbReference>
<evidence type="ECO:0000313" key="3">
    <source>
        <dbReference type="EMBL" id="GEN59341.1"/>
    </source>
</evidence>
<sequence length="98" mass="11081">MGGQSLDTSNPTSKMMLTMLAAVAECERDLMLERQREGIAVAKSNCKYQGRPPIANEQRDAILTMLNNSMSLTETARRLGISRATVYRIKRDWYHGFL</sequence>